<protein>
    <recommendedName>
        <fullName evidence="4">DUF1150 family protein</fullName>
    </recommendedName>
</protein>
<evidence type="ECO:0000313" key="2">
    <source>
        <dbReference type="EMBL" id="MBB4264415.1"/>
    </source>
</evidence>
<feature type="compositionally biased region" description="Basic and acidic residues" evidence="1">
    <location>
        <begin position="1"/>
        <end position="15"/>
    </location>
</feature>
<dbReference type="RefSeq" id="WP_184042062.1">
    <property type="nucleotide sequence ID" value="NZ_JACIGK010000001.1"/>
</dbReference>
<accession>A0A7W6R9H9</accession>
<dbReference type="InterPro" id="IPR009531">
    <property type="entry name" value="DUF1150"/>
</dbReference>
<name>A0A7W6R9H9_9PROT</name>
<sequence length="110" mass="11767">MRQDDHDRNEDHDDPVGAGTGDDVTADASGDERGGRVGDLSPRDFARLGLNHIAYIRAVRLDDEGNESDQGGQVGWSIHAANGERIGMAPGRDLAVAATLQHDMQPLSVH</sequence>
<feature type="region of interest" description="Disordered" evidence="1">
    <location>
        <begin position="1"/>
        <end position="43"/>
    </location>
</feature>
<organism evidence="2 3">
    <name type="scientific">Roseospira visakhapatnamensis</name>
    <dbReference type="NCBI Taxonomy" id="390880"/>
    <lineage>
        <taxon>Bacteria</taxon>
        <taxon>Pseudomonadati</taxon>
        <taxon>Pseudomonadota</taxon>
        <taxon>Alphaproteobacteria</taxon>
        <taxon>Rhodospirillales</taxon>
        <taxon>Rhodospirillaceae</taxon>
        <taxon>Roseospira</taxon>
    </lineage>
</organism>
<gene>
    <name evidence="2" type="ORF">GGD89_000021</name>
</gene>
<proteinExistence type="predicted"/>
<dbReference type="EMBL" id="JACIGK010000001">
    <property type="protein sequence ID" value="MBB4264415.1"/>
    <property type="molecule type" value="Genomic_DNA"/>
</dbReference>
<comment type="caution">
    <text evidence="2">The sequence shown here is derived from an EMBL/GenBank/DDBJ whole genome shotgun (WGS) entry which is preliminary data.</text>
</comment>
<feature type="compositionally biased region" description="Basic and acidic residues" evidence="1">
    <location>
        <begin position="30"/>
        <end position="43"/>
    </location>
</feature>
<dbReference type="Pfam" id="PF06620">
    <property type="entry name" value="DUF1150"/>
    <property type="match status" value="1"/>
</dbReference>
<evidence type="ECO:0008006" key="4">
    <source>
        <dbReference type="Google" id="ProtNLM"/>
    </source>
</evidence>
<dbReference type="AlphaFoldDB" id="A0A7W6R9H9"/>
<reference evidence="2 3" key="1">
    <citation type="submission" date="2020-08" db="EMBL/GenBank/DDBJ databases">
        <title>Genome sequencing of Purple Non-Sulfur Bacteria from various extreme environments.</title>
        <authorList>
            <person name="Mayer M."/>
        </authorList>
    </citation>
    <scope>NUCLEOTIDE SEQUENCE [LARGE SCALE GENOMIC DNA]</scope>
    <source>
        <strain evidence="2 3">JA131</strain>
    </source>
</reference>
<evidence type="ECO:0000256" key="1">
    <source>
        <dbReference type="SAM" id="MobiDB-lite"/>
    </source>
</evidence>
<keyword evidence="3" id="KW-1185">Reference proteome</keyword>
<evidence type="ECO:0000313" key="3">
    <source>
        <dbReference type="Proteomes" id="UP000554286"/>
    </source>
</evidence>
<dbReference type="Proteomes" id="UP000554286">
    <property type="component" value="Unassembled WGS sequence"/>
</dbReference>